<gene>
    <name evidence="2" type="ORF">V6N11_010719</name>
</gene>
<accession>A0ABR2S6A5</accession>
<evidence type="ECO:0000256" key="1">
    <source>
        <dbReference type="SAM" id="MobiDB-lite"/>
    </source>
</evidence>
<reference evidence="2 3" key="1">
    <citation type="journal article" date="2024" name="G3 (Bethesda)">
        <title>Genome assembly of Hibiscus sabdariffa L. provides insights into metabolisms of medicinal natural products.</title>
        <authorList>
            <person name="Kim T."/>
        </authorList>
    </citation>
    <scope>NUCLEOTIDE SEQUENCE [LARGE SCALE GENOMIC DNA]</scope>
    <source>
        <strain evidence="2">TK-2024</strain>
        <tissue evidence="2">Old leaves</tissue>
    </source>
</reference>
<name>A0ABR2S6A5_9ROSI</name>
<feature type="region of interest" description="Disordered" evidence="1">
    <location>
        <begin position="22"/>
        <end position="47"/>
    </location>
</feature>
<protein>
    <submittedName>
        <fullName evidence="2">Uncharacterized protein</fullName>
    </submittedName>
</protein>
<keyword evidence="3" id="KW-1185">Reference proteome</keyword>
<organism evidence="2 3">
    <name type="scientific">Hibiscus sabdariffa</name>
    <name type="common">roselle</name>
    <dbReference type="NCBI Taxonomy" id="183260"/>
    <lineage>
        <taxon>Eukaryota</taxon>
        <taxon>Viridiplantae</taxon>
        <taxon>Streptophyta</taxon>
        <taxon>Embryophyta</taxon>
        <taxon>Tracheophyta</taxon>
        <taxon>Spermatophyta</taxon>
        <taxon>Magnoliopsida</taxon>
        <taxon>eudicotyledons</taxon>
        <taxon>Gunneridae</taxon>
        <taxon>Pentapetalae</taxon>
        <taxon>rosids</taxon>
        <taxon>malvids</taxon>
        <taxon>Malvales</taxon>
        <taxon>Malvaceae</taxon>
        <taxon>Malvoideae</taxon>
        <taxon>Hibiscus</taxon>
    </lineage>
</organism>
<dbReference type="EMBL" id="JBBPBN010000016">
    <property type="protein sequence ID" value="KAK9020702.1"/>
    <property type="molecule type" value="Genomic_DNA"/>
</dbReference>
<evidence type="ECO:0000313" key="3">
    <source>
        <dbReference type="Proteomes" id="UP001396334"/>
    </source>
</evidence>
<proteinExistence type="predicted"/>
<comment type="caution">
    <text evidence="2">The sequence shown here is derived from an EMBL/GenBank/DDBJ whole genome shotgun (WGS) entry which is preliminary data.</text>
</comment>
<sequence length="237" mass="27231">MSFNESSRFPFPRSERLRLRGEECGDLNRGGAGSRLGEEDQGVEPEREWGLPSQYLKRRQRGVVVVEEKTRESQAIVEISKAATATKAMQARVCRQRRDRVRGSREDRSLGRERLVWGGSIMKLSGATLNAHFGQHSRKRKRKTAAGKARVLRCGRIAWVFQSPNHLEIFSFLEMEMEVEQGVNCEWTPLPFANKKFVLSSSLLLCWYFRWDIQFPPIQIRIFNGITPSPLTAKPRP</sequence>
<evidence type="ECO:0000313" key="2">
    <source>
        <dbReference type="EMBL" id="KAK9020702.1"/>
    </source>
</evidence>
<dbReference type="Proteomes" id="UP001396334">
    <property type="component" value="Unassembled WGS sequence"/>
</dbReference>